<evidence type="ECO:0000313" key="2">
    <source>
        <dbReference type="Proteomes" id="UP000010445"/>
    </source>
</evidence>
<dbReference type="HOGENOM" id="CLU_2394720_0_0_11"/>
<sequence>MSGTADRVAETLILAPEFDAQAYVRLTALLQDMGAQCIRQWSGVGGSQDYFFAEYQLGEDSVVVVENETYLGLSITTDTDTIAMITRIWGSCG</sequence>
<keyword evidence="2" id="KW-1185">Reference proteome</keyword>
<organism evidence="1 2">
    <name type="scientific">Corynebacterium durum F0235</name>
    <dbReference type="NCBI Taxonomy" id="1035195"/>
    <lineage>
        <taxon>Bacteria</taxon>
        <taxon>Bacillati</taxon>
        <taxon>Actinomycetota</taxon>
        <taxon>Actinomycetes</taxon>
        <taxon>Mycobacteriales</taxon>
        <taxon>Corynebacteriaceae</taxon>
        <taxon>Corynebacterium</taxon>
    </lineage>
</organism>
<dbReference type="PATRIC" id="fig|1035195.3.peg.1074"/>
<dbReference type="EMBL" id="AMEM01000017">
    <property type="protein sequence ID" value="EKX90697.1"/>
    <property type="molecule type" value="Genomic_DNA"/>
</dbReference>
<evidence type="ECO:0000313" key="1">
    <source>
        <dbReference type="EMBL" id="EKX90697.1"/>
    </source>
</evidence>
<comment type="caution">
    <text evidence="1">The sequence shown here is derived from an EMBL/GenBank/DDBJ whole genome shotgun (WGS) entry which is preliminary data.</text>
</comment>
<gene>
    <name evidence="1" type="ORF">HMPREF9997_01193</name>
</gene>
<accession>L1MHH7</accession>
<name>L1MHH7_9CORY</name>
<dbReference type="AlphaFoldDB" id="L1MHH7"/>
<dbReference type="Proteomes" id="UP000010445">
    <property type="component" value="Unassembled WGS sequence"/>
</dbReference>
<dbReference type="STRING" id="1035195.HMPREF9997_01193"/>
<proteinExistence type="predicted"/>
<reference evidence="1 2" key="1">
    <citation type="submission" date="2012-05" db="EMBL/GenBank/DDBJ databases">
        <authorList>
            <person name="Weinstock G."/>
            <person name="Sodergren E."/>
            <person name="Lobos E.A."/>
            <person name="Fulton L."/>
            <person name="Fulton R."/>
            <person name="Courtney L."/>
            <person name="Fronick C."/>
            <person name="O'Laughlin M."/>
            <person name="Godfrey J."/>
            <person name="Wilson R.M."/>
            <person name="Miner T."/>
            <person name="Farmer C."/>
            <person name="Delehaunty K."/>
            <person name="Cordes M."/>
            <person name="Minx P."/>
            <person name="Tomlinson C."/>
            <person name="Chen J."/>
            <person name="Wollam A."/>
            <person name="Pepin K.H."/>
            <person name="Bhonagiri V."/>
            <person name="Zhang X."/>
            <person name="Suruliraj S."/>
            <person name="Warren W."/>
            <person name="Mitreva M."/>
            <person name="Mardis E.R."/>
            <person name="Wilson R.K."/>
        </authorList>
    </citation>
    <scope>NUCLEOTIDE SEQUENCE [LARGE SCALE GENOMIC DNA]</scope>
    <source>
        <strain evidence="1 2">F0235</strain>
    </source>
</reference>
<protein>
    <submittedName>
        <fullName evidence="1">Uncharacterized protein</fullName>
    </submittedName>
</protein>